<name>A0ABX6D660_9BACI</name>
<dbReference type="GO" id="GO:0008168">
    <property type="term" value="F:methyltransferase activity"/>
    <property type="evidence" value="ECO:0007669"/>
    <property type="project" value="UniProtKB-KW"/>
</dbReference>
<keyword evidence="3" id="KW-1185">Reference proteome</keyword>
<dbReference type="NCBIfam" id="TIGR01444">
    <property type="entry name" value="fkbM_fam"/>
    <property type="match status" value="1"/>
</dbReference>
<dbReference type="Proteomes" id="UP000373269">
    <property type="component" value="Chromosome"/>
</dbReference>
<dbReference type="PANTHER" id="PTHR34203">
    <property type="entry name" value="METHYLTRANSFERASE, FKBM FAMILY PROTEIN"/>
    <property type="match status" value="1"/>
</dbReference>
<sequence length="370" mass="42950">MLVNNIIKKSLVYDVFLNNRNSKEIIVFGFGKRGKFVVNRLLNDNFKISMIIDNDIKKQGTLYKDIAIKSFQEIIKLVQMNKINNYQIIIASTYYEEIEKLLVENGIENFFNAYPPVINISETNQVELLEFNEYFNRNQDLFENVFNLLDDSISKEVFVNVLLYRLTGNKRFIQESQYSQYNHNYVKAKPNEVIIDGGAYIGDTVQVFNDFVDSKCIIHSFEPSKVNFQKLKEYLIESQTVNVIANCYGLDEKVGHYYMESDMTKESPANFLSTSGNELINITTIDSYVKQNNILKIDLIKLDIENYELAALIGAKDTIKKFKPKLQICVYHTPQQLTEIALFLSKEYGYKLYLGHHSQNISETVLYAYN</sequence>
<evidence type="ECO:0000313" key="3">
    <source>
        <dbReference type="Proteomes" id="UP000373269"/>
    </source>
</evidence>
<keyword evidence="2" id="KW-0489">Methyltransferase</keyword>
<dbReference type="SUPFAM" id="SSF53335">
    <property type="entry name" value="S-adenosyl-L-methionine-dependent methyltransferases"/>
    <property type="match status" value="1"/>
</dbReference>
<organism evidence="2 3">
    <name type="scientific">Lysinibacillus pakistanensis</name>
    <dbReference type="NCBI Taxonomy" id="759811"/>
    <lineage>
        <taxon>Bacteria</taxon>
        <taxon>Bacillati</taxon>
        <taxon>Bacillota</taxon>
        <taxon>Bacilli</taxon>
        <taxon>Bacillales</taxon>
        <taxon>Bacillaceae</taxon>
        <taxon>Lysinibacillus</taxon>
    </lineage>
</organism>
<dbReference type="RefSeq" id="WP_369594627.1">
    <property type="nucleotide sequence ID" value="NZ_CP045835.1"/>
</dbReference>
<feature type="domain" description="Methyltransferase FkbM" evidence="1">
    <location>
        <begin position="196"/>
        <end position="352"/>
    </location>
</feature>
<dbReference type="Pfam" id="PF05050">
    <property type="entry name" value="Methyltransf_21"/>
    <property type="match status" value="1"/>
</dbReference>
<protein>
    <submittedName>
        <fullName evidence="2">FkbM family methyltransferase</fullName>
    </submittedName>
</protein>
<dbReference type="InterPro" id="IPR052514">
    <property type="entry name" value="SAM-dependent_MTase"/>
</dbReference>
<accession>A0ABX6D660</accession>
<dbReference type="Gene3D" id="3.40.50.720">
    <property type="entry name" value="NAD(P)-binding Rossmann-like Domain"/>
    <property type="match status" value="1"/>
</dbReference>
<dbReference type="GO" id="GO:0032259">
    <property type="term" value="P:methylation"/>
    <property type="evidence" value="ECO:0007669"/>
    <property type="project" value="UniProtKB-KW"/>
</dbReference>
<dbReference type="PANTHER" id="PTHR34203:SF15">
    <property type="entry name" value="SLL1173 PROTEIN"/>
    <property type="match status" value="1"/>
</dbReference>
<evidence type="ECO:0000313" key="2">
    <source>
        <dbReference type="EMBL" id="QGG50059.1"/>
    </source>
</evidence>
<evidence type="ECO:0000259" key="1">
    <source>
        <dbReference type="Pfam" id="PF05050"/>
    </source>
</evidence>
<dbReference type="Gene3D" id="3.40.50.150">
    <property type="entry name" value="Vaccinia Virus protein VP39"/>
    <property type="match status" value="1"/>
</dbReference>
<proteinExistence type="predicted"/>
<dbReference type="InterPro" id="IPR006342">
    <property type="entry name" value="FkbM_mtfrase"/>
</dbReference>
<keyword evidence="2" id="KW-0808">Transferase</keyword>
<gene>
    <name evidence="2" type="ORF">GDS87_03485</name>
</gene>
<reference evidence="2 3" key="1">
    <citation type="submission" date="2019-11" db="EMBL/GenBank/DDBJ databases">
        <title>Whole Genome Sequencing and Comparative Genomic Analyses of Lysinibacillus pakistanensis LZH-9, a Halotolerant Strain with Excellent COD Removal Capability.</title>
        <authorList>
            <person name="Zhou H."/>
        </authorList>
    </citation>
    <scope>NUCLEOTIDE SEQUENCE [LARGE SCALE GENOMIC DNA]</scope>
    <source>
        <strain evidence="2 3">LZH-9</strain>
    </source>
</reference>
<dbReference type="EMBL" id="CP045835">
    <property type="protein sequence ID" value="QGG50059.1"/>
    <property type="molecule type" value="Genomic_DNA"/>
</dbReference>
<dbReference type="InterPro" id="IPR029063">
    <property type="entry name" value="SAM-dependent_MTases_sf"/>
</dbReference>